<evidence type="ECO:0000256" key="1">
    <source>
        <dbReference type="ARBA" id="ARBA00005651"/>
    </source>
</evidence>
<comment type="similarity">
    <text evidence="1">Belongs to the UPF0175 family.</text>
</comment>
<dbReference type="EMBL" id="JACNIG010000051">
    <property type="protein sequence ID" value="MBC8430526.1"/>
    <property type="molecule type" value="Genomic_DNA"/>
</dbReference>
<gene>
    <name evidence="2" type="ORF">H8D96_01275</name>
</gene>
<dbReference type="AlphaFoldDB" id="A0A8J6NXJ3"/>
<dbReference type="Proteomes" id="UP000605201">
    <property type="component" value="Unassembled WGS sequence"/>
</dbReference>
<name>A0A8J6NXJ3_9BACT</name>
<sequence length="85" mass="9590">MNTRTINITLPLGAFSALKKTPAEFAKDIRLTAAVKWYEMGVISQEKAAEIAGLCREDFLMSLLRFRVSPFQYTAEEVLQEAGYE</sequence>
<accession>A0A8J6NXJ3</accession>
<proteinExistence type="inferred from homology"/>
<protein>
    <submittedName>
        <fullName evidence="2">UPF0175 family protein</fullName>
    </submittedName>
</protein>
<dbReference type="InterPro" id="IPR005368">
    <property type="entry name" value="UPF0175"/>
</dbReference>
<comment type="caution">
    <text evidence="2">The sequence shown here is derived from an EMBL/GenBank/DDBJ whole genome shotgun (WGS) entry which is preliminary data.</text>
</comment>
<reference evidence="2 3" key="1">
    <citation type="submission" date="2020-08" db="EMBL/GenBank/DDBJ databases">
        <title>Bridging the membrane lipid divide: bacteria of the FCB group superphylum have the potential to synthesize archaeal ether lipids.</title>
        <authorList>
            <person name="Villanueva L."/>
            <person name="Von Meijenfeldt F.A.B."/>
            <person name="Westbye A.B."/>
            <person name="Yadav S."/>
            <person name="Hopmans E.C."/>
            <person name="Dutilh B.E."/>
            <person name="Sinninghe Damste J.S."/>
        </authorList>
    </citation>
    <scope>NUCLEOTIDE SEQUENCE [LARGE SCALE GENOMIC DNA]</scope>
    <source>
        <strain evidence="2">NIOZ-UU17</strain>
    </source>
</reference>
<dbReference type="PANTHER" id="PTHR37525">
    <property type="entry name" value="UPF0175 PROTEIN SSL1255"/>
    <property type="match status" value="1"/>
</dbReference>
<dbReference type="InterPro" id="IPR052264">
    <property type="entry name" value="UPF0175_domain"/>
</dbReference>
<evidence type="ECO:0000313" key="2">
    <source>
        <dbReference type="EMBL" id="MBC8430526.1"/>
    </source>
</evidence>
<dbReference type="PANTHER" id="PTHR37525:SF1">
    <property type="entry name" value="UPF0175 PROTEIN SSL1255"/>
    <property type="match status" value="1"/>
</dbReference>
<evidence type="ECO:0000313" key="3">
    <source>
        <dbReference type="Proteomes" id="UP000605201"/>
    </source>
</evidence>
<dbReference type="Pfam" id="PF03683">
    <property type="entry name" value="UPF0175"/>
    <property type="match status" value="1"/>
</dbReference>
<organism evidence="2 3">
    <name type="scientific">Candidatus Desulfatibia vada</name>
    <dbReference type="NCBI Taxonomy" id="2841696"/>
    <lineage>
        <taxon>Bacteria</taxon>
        <taxon>Pseudomonadati</taxon>
        <taxon>Thermodesulfobacteriota</taxon>
        <taxon>Desulfobacteria</taxon>
        <taxon>Desulfobacterales</taxon>
        <taxon>Desulfobacterales incertae sedis</taxon>
        <taxon>Candidatus Desulfatibia</taxon>
    </lineage>
</organism>